<dbReference type="EMBL" id="VTWU01000003">
    <property type="protein sequence ID" value="KAA9332921.1"/>
    <property type="molecule type" value="Genomic_DNA"/>
</dbReference>
<dbReference type="Pfam" id="PF13599">
    <property type="entry name" value="Pentapeptide_4"/>
    <property type="match status" value="1"/>
</dbReference>
<comment type="caution">
    <text evidence="2">The sequence shown here is derived from an EMBL/GenBank/DDBJ whole genome shotgun (WGS) entry which is preliminary data.</text>
</comment>
<dbReference type="SUPFAM" id="SSF141571">
    <property type="entry name" value="Pentapeptide repeat-like"/>
    <property type="match status" value="1"/>
</dbReference>
<dbReference type="InterPro" id="IPR052949">
    <property type="entry name" value="PA_immunity-related"/>
</dbReference>
<dbReference type="PANTHER" id="PTHR42999:SF1">
    <property type="entry name" value="PENTAPEPTIDE REPEAT-CONTAINING PROTEIN"/>
    <property type="match status" value="1"/>
</dbReference>
<dbReference type="Pfam" id="PF00805">
    <property type="entry name" value="Pentapeptide"/>
    <property type="match status" value="1"/>
</dbReference>
<sequence>MRKSAARKPAKPLSKPSYFPEGQVLTRTMPPELAGQREFEEFHFIGFDFSQTSLSGWRFTDCRFENCNLAGTSIANTAFQNVAFDGCKLLGLPFQACRDMLFAVHFDHCQLAYASFHGRSLPNTRFVGCSMQEVDFTHADLTQAVFQDCQLRRAVFRQSKLNGTDFSTAQEVTLDPALNEVKNARFALSSLPGLLTQFELDIVNN</sequence>
<accession>A0A7L5A071</accession>
<gene>
    <name evidence="2" type="ORF">F0P96_07990</name>
</gene>
<evidence type="ECO:0000313" key="2">
    <source>
        <dbReference type="EMBL" id="KAA9332921.1"/>
    </source>
</evidence>
<evidence type="ECO:0000313" key="3">
    <source>
        <dbReference type="Proteomes" id="UP000326380"/>
    </source>
</evidence>
<feature type="region of interest" description="Disordered" evidence="1">
    <location>
        <begin position="1"/>
        <end position="23"/>
    </location>
</feature>
<reference evidence="2 3" key="1">
    <citation type="submission" date="2019-09" db="EMBL/GenBank/DDBJ databases">
        <title>Genome sequence of Hymenobacter sp. M3.</title>
        <authorList>
            <person name="Srinivasan S."/>
        </authorList>
    </citation>
    <scope>NUCLEOTIDE SEQUENCE [LARGE SCALE GENOMIC DNA]</scope>
    <source>
        <strain evidence="2 3">M3</strain>
    </source>
</reference>
<organism evidence="2 3">
    <name type="scientific">Hymenobacter busanensis</name>
    <dbReference type="NCBI Taxonomy" id="2607656"/>
    <lineage>
        <taxon>Bacteria</taxon>
        <taxon>Pseudomonadati</taxon>
        <taxon>Bacteroidota</taxon>
        <taxon>Cytophagia</taxon>
        <taxon>Cytophagales</taxon>
        <taxon>Hymenobacteraceae</taxon>
        <taxon>Hymenobacter</taxon>
    </lineage>
</organism>
<name>A0A7L5A071_9BACT</name>
<protein>
    <submittedName>
        <fullName evidence="2">Pentapeptide repeat-containing protein</fullName>
    </submittedName>
</protein>
<dbReference type="Proteomes" id="UP000326380">
    <property type="component" value="Unassembled WGS sequence"/>
</dbReference>
<keyword evidence="3" id="KW-1185">Reference proteome</keyword>
<dbReference type="PANTHER" id="PTHR42999">
    <property type="entry name" value="ANTIBIOTIC RESISTANCE PROTEIN MCBG"/>
    <property type="match status" value="1"/>
</dbReference>
<dbReference type="InterPro" id="IPR001646">
    <property type="entry name" value="5peptide_repeat"/>
</dbReference>
<dbReference type="Gene3D" id="2.160.20.80">
    <property type="entry name" value="E3 ubiquitin-protein ligase SopA"/>
    <property type="match status" value="1"/>
</dbReference>
<evidence type="ECO:0000256" key="1">
    <source>
        <dbReference type="SAM" id="MobiDB-lite"/>
    </source>
</evidence>
<dbReference type="RefSeq" id="WP_151078343.1">
    <property type="nucleotide sequence ID" value="NZ_CP047647.1"/>
</dbReference>
<proteinExistence type="predicted"/>
<dbReference type="AlphaFoldDB" id="A0A7L5A071"/>
<feature type="compositionally biased region" description="Basic residues" evidence="1">
    <location>
        <begin position="1"/>
        <end position="10"/>
    </location>
</feature>